<organism evidence="3">
    <name type="scientific">Caenorhabditis brenneri</name>
    <name type="common">Nematode worm</name>
    <dbReference type="NCBI Taxonomy" id="135651"/>
    <lineage>
        <taxon>Eukaryota</taxon>
        <taxon>Metazoa</taxon>
        <taxon>Ecdysozoa</taxon>
        <taxon>Nematoda</taxon>
        <taxon>Chromadorea</taxon>
        <taxon>Rhabditida</taxon>
        <taxon>Rhabditina</taxon>
        <taxon>Rhabditomorpha</taxon>
        <taxon>Rhabditoidea</taxon>
        <taxon>Rhabditidae</taxon>
        <taxon>Peloderinae</taxon>
        <taxon>Caenorhabditis</taxon>
    </lineage>
</organism>
<evidence type="ECO:0000256" key="1">
    <source>
        <dbReference type="SAM" id="MobiDB-lite"/>
    </source>
</evidence>
<evidence type="ECO:0000313" key="2">
    <source>
        <dbReference type="EMBL" id="EGT49591.1"/>
    </source>
</evidence>
<sequence length="274" mass="31317">MSPTTLIDSFDDFPKGAKAIPYDILMESLKRKNVMPSKNDGLKWSSMVYEEAFGTVDLWMKEQKDAKVTVAVEPEGGRYYKNTKIPLRKPADFNWSFFDSQITSGYRIHSPKSAKCDRSISSKPIRKTISDPIFTSTQLPHLTSEDCTLQNLQASPIPKAEDDDSLDLSSLLDLDENVEIGKKKKTCSKRLFDKTSDFSTPQTKKKKLAKPSKSTPTRAVILDDNENEFSQMTQDSEYSPSNESVMEEKRTKRNNRNWSSKKNKWVIEEDYDLN</sequence>
<gene>
    <name evidence="2" type="ORF">CAEBREN_20943</name>
</gene>
<dbReference type="InParanoid" id="G0MD80"/>
<protein>
    <submittedName>
        <fullName evidence="2">Uncharacterized protein</fullName>
    </submittedName>
</protein>
<dbReference type="Proteomes" id="UP000008068">
    <property type="component" value="Unassembled WGS sequence"/>
</dbReference>
<evidence type="ECO:0000313" key="3">
    <source>
        <dbReference type="Proteomes" id="UP000008068"/>
    </source>
</evidence>
<feature type="region of interest" description="Disordered" evidence="1">
    <location>
        <begin position="197"/>
        <end position="259"/>
    </location>
</feature>
<name>G0MD80_CAEBE</name>
<feature type="compositionally biased region" description="Polar residues" evidence="1">
    <location>
        <begin position="228"/>
        <end position="244"/>
    </location>
</feature>
<dbReference type="EMBL" id="GL379790">
    <property type="protein sequence ID" value="EGT49591.1"/>
    <property type="molecule type" value="Genomic_DNA"/>
</dbReference>
<dbReference type="AlphaFoldDB" id="G0MD80"/>
<accession>G0MD80</accession>
<keyword evidence="3" id="KW-1185">Reference proteome</keyword>
<reference evidence="3" key="1">
    <citation type="submission" date="2011-07" db="EMBL/GenBank/DDBJ databases">
        <authorList>
            <consortium name="Caenorhabditis brenneri Sequencing and Analysis Consortium"/>
            <person name="Wilson R.K."/>
        </authorList>
    </citation>
    <scope>NUCLEOTIDE SEQUENCE [LARGE SCALE GENOMIC DNA]</scope>
    <source>
        <strain evidence="3">PB2801</strain>
    </source>
</reference>
<proteinExistence type="predicted"/>
<dbReference type="HOGENOM" id="CLU_1016452_0_0_1"/>